<feature type="compositionally biased region" description="Basic residues" evidence="1">
    <location>
        <begin position="126"/>
        <end position="146"/>
    </location>
</feature>
<feature type="compositionally biased region" description="Polar residues" evidence="1">
    <location>
        <begin position="835"/>
        <end position="848"/>
    </location>
</feature>
<feature type="domain" description="DUF7082" evidence="2">
    <location>
        <begin position="601"/>
        <end position="754"/>
    </location>
</feature>
<feature type="region of interest" description="Disordered" evidence="1">
    <location>
        <begin position="104"/>
        <end position="296"/>
    </location>
</feature>
<name>A0A2X0MLW9_9BASI</name>
<feature type="region of interest" description="Disordered" evidence="1">
    <location>
        <begin position="485"/>
        <end position="592"/>
    </location>
</feature>
<dbReference type="GO" id="GO:0005634">
    <property type="term" value="C:nucleus"/>
    <property type="evidence" value="ECO:0007669"/>
    <property type="project" value="TreeGrafter"/>
</dbReference>
<dbReference type="OrthoDB" id="1751210at2759"/>
<organism evidence="3 4">
    <name type="scientific">Microbotryum saponariae</name>
    <dbReference type="NCBI Taxonomy" id="289078"/>
    <lineage>
        <taxon>Eukaryota</taxon>
        <taxon>Fungi</taxon>
        <taxon>Dikarya</taxon>
        <taxon>Basidiomycota</taxon>
        <taxon>Pucciniomycotina</taxon>
        <taxon>Microbotryomycetes</taxon>
        <taxon>Microbotryales</taxon>
        <taxon>Microbotryaceae</taxon>
        <taxon>Microbotryum</taxon>
    </lineage>
</organism>
<feature type="region of interest" description="Disordered" evidence="1">
    <location>
        <begin position="1014"/>
        <end position="1058"/>
    </location>
</feature>
<dbReference type="Proteomes" id="UP000249723">
    <property type="component" value="Unassembled WGS sequence"/>
</dbReference>
<feature type="compositionally biased region" description="Polar residues" evidence="1">
    <location>
        <begin position="513"/>
        <end position="522"/>
    </location>
</feature>
<evidence type="ECO:0000256" key="1">
    <source>
        <dbReference type="SAM" id="MobiDB-lite"/>
    </source>
</evidence>
<evidence type="ECO:0000313" key="3">
    <source>
        <dbReference type="EMBL" id="SCZ95240.1"/>
    </source>
</evidence>
<feature type="compositionally biased region" description="Polar residues" evidence="1">
    <location>
        <begin position="882"/>
        <end position="894"/>
    </location>
</feature>
<feature type="compositionally biased region" description="Polar residues" evidence="1">
    <location>
        <begin position="1015"/>
        <end position="1027"/>
    </location>
</feature>
<feature type="compositionally biased region" description="Low complexity" evidence="1">
    <location>
        <begin position="114"/>
        <end position="125"/>
    </location>
</feature>
<protein>
    <submittedName>
        <fullName evidence="3">BZ3500_MvSof-1268-A1-R1_Chr11-2g03377 protein</fullName>
    </submittedName>
</protein>
<feature type="compositionally biased region" description="Basic and acidic residues" evidence="1">
    <location>
        <begin position="535"/>
        <end position="545"/>
    </location>
</feature>
<proteinExistence type="predicted"/>
<evidence type="ECO:0000259" key="2">
    <source>
        <dbReference type="Pfam" id="PF23305"/>
    </source>
</evidence>
<accession>A0A2X0MLW9</accession>
<feature type="compositionally biased region" description="Low complexity" evidence="1">
    <location>
        <begin position="1035"/>
        <end position="1058"/>
    </location>
</feature>
<dbReference type="AlphaFoldDB" id="A0A2X0MLW9"/>
<dbReference type="Pfam" id="PF23305">
    <property type="entry name" value="DUF7082"/>
    <property type="match status" value="1"/>
</dbReference>
<evidence type="ECO:0000313" key="4">
    <source>
        <dbReference type="Proteomes" id="UP000249723"/>
    </source>
</evidence>
<dbReference type="PANTHER" id="PTHR39463">
    <property type="entry name" value="MEDUSA"/>
    <property type="match status" value="1"/>
</dbReference>
<feature type="compositionally biased region" description="Low complexity" evidence="1">
    <location>
        <begin position="271"/>
        <end position="284"/>
    </location>
</feature>
<feature type="region of interest" description="Disordered" evidence="1">
    <location>
        <begin position="959"/>
        <end position="981"/>
    </location>
</feature>
<sequence length="1058" mass="112315">MSHYIESTSYNHDAVCSCSWFLLIGIKEVLADCAIAFLFHVFFAHLSSAAPLSGAVSDLLMDNRTNTMRHTPPSLVTDHATEQLVDRSPRPRVAPGPAVAAFSVESSTTGAPYSSPSQPTPTQHHSPVRHSARGMSSHHHAHHAQHAQHPSNLQSPLSSPHLGFAGSPRFSHAPGAPQAPGQGGAPATGYAGPGVRNYHNLEMASYPSNGAGPSTPHHHDMHSSPMMGGSRVHSPAPALQSHSHAGSYYSASTQHTPVLGGPSAASSINDGPNPASNNHNSNSGSAGGHHSVHASPYHTPILRHSESREPSSPRVMTTSTYSPTIRVLQWTPQHGDEGTQVTIVLDSYAINGAPATQYSIAAFGPGSSTSGHKTAVTRRFVVAFGVAAAPTRFARAQNIDGNGVAQSMSAGPNEMDAFVVLSTFVPARQSMGPLNERVLVSVRVLDEGSAILEETVVGEWDAAPPLPPSPVRRALPTFKRSGDELEVARDAPGLRSPLVTHSTPRRNREYLSPPQTNGQFSSPVLGGGGGGVGAHHPDRSPRLDDSETAASASLRHPPLQDDQDPGEIEAPPSQPDLLRTSQIPPSLVDDTGSSLVTFSNKATLKLQGDLNQMAMGWSNEEWTNRRRLIQFWRSQEGNQINATFRPILQNDFVPNSIVISCIFRDDWNECFVTSVDTIYLLEALVGVRFTVEEKNRIRRNLEGFKPMTVSKSKAESEPFFKLIMGFPNPKPRNIEKDVKVFPWKVLAGALKKIISKYSATYTGSASNELINAGTIPLTISNEAFSQPQTPHMSPAMSSSAHFASPHLGRSGSAVPSPHLGVSDRYGGGTSGAGVSLSNSHFASPTSGGSARLESTHVPSSPHQHRAPPSSYLSSSVPASRSNPTNVPTSLNSIFRPSHSRPGSFDFNSILESSNFAPSGSSSAYDRRPSYSTNLAHPHLFPSAEDYGISPSFMNGGGTALSAPAMSHSRSFSEGPRRDSLTGQQSLGTYFAAPSAANNNTYSANNYASPEVVYNQDHTSTSPDTNNGAEEKIEDASAVAGTSTSTTTTTARAAPADTN</sequence>
<feature type="compositionally biased region" description="Polar residues" evidence="1">
    <location>
        <begin position="784"/>
        <end position="801"/>
    </location>
</feature>
<dbReference type="EMBL" id="FMWP01000061">
    <property type="protein sequence ID" value="SCZ95240.1"/>
    <property type="molecule type" value="Genomic_DNA"/>
</dbReference>
<feature type="region of interest" description="Disordered" evidence="1">
    <location>
        <begin position="784"/>
        <end position="897"/>
    </location>
</feature>
<dbReference type="InterPro" id="IPR055509">
    <property type="entry name" value="DUF7082"/>
</dbReference>
<feature type="compositionally biased region" description="Low complexity" evidence="1">
    <location>
        <begin position="241"/>
        <end position="252"/>
    </location>
</feature>
<gene>
    <name evidence="3" type="ORF">BZ3500_MVSOF-1268-A1-R1_CHR11-2G03377</name>
</gene>
<feature type="compositionally biased region" description="Low complexity" evidence="1">
    <location>
        <begin position="867"/>
        <end position="881"/>
    </location>
</feature>
<dbReference type="PANTHER" id="PTHR39463:SF1">
    <property type="entry name" value="MEDUSA"/>
    <property type="match status" value="1"/>
</dbReference>
<keyword evidence="4" id="KW-1185">Reference proteome</keyword>
<dbReference type="STRING" id="289078.A0A2X0MLW9"/>
<reference evidence="4" key="1">
    <citation type="submission" date="2016-10" db="EMBL/GenBank/DDBJ databases">
        <authorList>
            <person name="Jeantristanb JTB J.-T."/>
            <person name="Ricardo R."/>
        </authorList>
    </citation>
    <scope>NUCLEOTIDE SEQUENCE [LARGE SCALE GENOMIC DNA]</scope>
</reference>